<feature type="region of interest" description="Disordered" evidence="1">
    <location>
        <begin position="514"/>
        <end position="533"/>
    </location>
</feature>
<dbReference type="InterPro" id="IPR009003">
    <property type="entry name" value="Peptidase_S1_PA"/>
</dbReference>
<dbReference type="Pfam" id="PF01223">
    <property type="entry name" value="Endonuclease_NS"/>
    <property type="match status" value="1"/>
</dbReference>
<organism evidence="4 5">
    <name type="scientific">Agromyces tropicus</name>
    <dbReference type="NCBI Taxonomy" id="555371"/>
    <lineage>
        <taxon>Bacteria</taxon>
        <taxon>Bacillati</taxon>
        <taxon>Actinomycetota</taxon>
        <taxon>Actinomycetes</taxon>
        <taxon>Micrococcales</taxon>
        <taxon>Microbacteriaceae</taxon>
        <taxon>Agromyces</taxon>
    </lineage>
</organism>
<dbReference type="Gene3D" id="2.40.10.10">
    <property type="entry name" value="Trypsin-like serine proteases"/>
    <property type="match status" value="2"/>
</dbReference>
<reference evidence="4 5" key="1">
    <citation type="journal article" date="2019" name="Int. J. Syst. Evol. Microbiol.">
        <title>The Global Catalogue of Microorganisms (GCM) 10K type strain sequencing project: providing services to taxonomists for standard genome sequencing and annotation.</title>
        <authorList>
            <consortium name="The Broad Institute Genomics Platform"/>
            <consortium name="The Broad Institute Genome Sequencing Center for Infectious Disease"/>
            <person name="Wu L."/>
            <person name="Ma J."/>
        </authorList>
    </citation>
    <scope>NUCLEOTIDE SEQUENCE [LARGE SCALE GENOMIC DNA]</scope>
    <source>
        <strain evidence="4 5">JCM 15672</strain>
    </source>
</reference>
<dbReference type="CDD" id="cd00091">
    <property type="entry name" value="NUC"/>
    <property type="match status" value="1"/>
</dbReference>
<dbReference type="SMART" id="SM00477">
    <property type="entry name" value="NUC"/>
    <property type="match status" value="1"/>
</dbReference>
<evidence type="ECO:0000313" key="4">
    <source>
        <dbReference type="EMBL" id="GAA2027795.1"/>
    </source>
</evidence>
<feature type="region of interest" description="Disordered" evidence="1">
    <location>
        <begin position="35"/>
        <end position="64"/>
    </location>
</feature>
<dbReference type="InterPro" id="IPR043504">
    <property type="entry name" value="Peptidase_S1_PA_chymotrypsin"/>
</dbReference>
<dbReference type="InterPro" id="IPR020821">
    <property type="entry name" value="ENPP1-3/EXOG-like_nuc-like"/>
</dbReference>
<dbReference type="PANTHER" id="PTHR13966:SF5">
    <property type="entry name" value="ENDONUCLEASE G, MITOCHONDRIAL"/>
    <property type="match status" value="1"/>
</dbReference>
<feature type="domain" description="DNA/RNA non-specific endonuclease/pyrophosphatase/phosphodiesterase" evidence="3">
    <location>
        <begin position="451"/>
        <end position="657"/>
    </location>
</feature>
<dbReference type="Proteomes" id="UP001501196">
    <property type="component" value="Unassembled WGS sequence"/>
</dbReference>
<dbReference type="Gene3D" id="3.40.570.10">
    <property type="entry name" value="Extracellular Endonuclease, subunit A"/>
    <property type="match status" value="1"/>
</dbReference>
<dbReference type="InterPro" id="IPR044929">
    <property type="entry name" value="DNA/RNA_non-sp_Endonuclease_sf"/>
</dbReference>
<dbReference type="Pfam" id="PF13365">
    <property type="entry name" value="Trypsin_2"/>
    <property type="match status" value="1"/>
</dbReference>
<dbReference type="PANTHER" id="PTHR13966">
    <property type="entry name" value="ENDONUCLEASE RELATED"/>
    <property type="match status" value="1"/>
</dbReference>
<dbReference type="EMBL" id="BAAAPW010000001">
    <property type="protein sequence ID" value="GAA2027795.1"/>
    <property type="molecule type" value="Genomic_DNA"/>
</dbReference>
<evidence type="ECO:0000256" key="1">
    <source>
        <dbReference type="SAM" id="MobiDB-lite"/>
    </source>
</evidence>
<proteinExistence type="predicted"/>
<dbReference type="InterPro" id="IPR044925">
    <property type="entry name" value="His-Me_finger_sf"/>
</dbReference>
<dbReference type="SUPFAM" id="SSF50494">
    <property type="entry name" value="Trypsin-like serine proteases"/>
    <property type="match status" value="1"/>
</dbReference>
<dbReference type="SMART" id="SM00892">
    <property type="entry name" value="Endonuclease_NS"/>
    <property type="match status" value="1"/>
</dbReference>
<dbReference type="InterPro" id="IPR040255">
    <property type="entry name" value="Non-specific_endonuclease"/>
</dbReference>
<accession>A0ABN2U388</accession>
<keyword evidence="5" id="KW-1185">Reference proteome</keyword>
<dbReference type="RefSeq" id="WP_344369773.1">
    <property type="nucleotide sequence ID" value="NZ_BAAAPW010000001.1"/>
</dbReference>
<comment type="caution">
    <text evidence="4">The sequence shown here is derived from an EMBL/GenBank/DDBJ whole genome shotgun (WGS) entry which is preliminary data.</text>
</comment>
<sequence length="682" mass="74435">MDRLTRLRATNAAIRRGDGTLDEELARIAADRAELHPELPEAPPAGREAAARAPRAPEPPPDDFQVETIVMRTGRPVLAIRHDEADLTFADADSEVWRSRLVAARPHLVHAAKAVGRIEVEGHQLAWLGTGWLVAPEIVVTNRHVAGEFGRRTGARFRFRQGLDGRPMQASIDFLEELDRTESRSFVLREILHIEDDGGPDVAFLRVEQVDGDEAAEPVVLADAAHDDEFVAVIGYPARDSRIPDADLMDRIFGDVYDRKRLAPGMIRPSAGSSVQHDCSTLGGNSGSVVLSLDTGAAVGLHFAGRFLESNYAVPSAAVARRLDEVQRGVTAPHRPAEPREHTLTASLPAAAAGATSAEVTFEVPVSVTVRIGDPHPARSGGLPVGTGAIGAGEDDVDVLAEAVPEDYADRAGYDPSFLGEGLAVPLPELTDHADDVVSFEFDGTERHVLDYEHFSVVMSAARRMCRFSAVNVDGLHEKRFARVGWRIDPRIPRDAQISKECYGNAPKFSRGHMTRREDPVWGSDDDAARGNSDSMHVTNAVPQMQPFNAGVWLDLEDYALQNARRDDMRITVFTGPFLEDDDPVRFGVRVPVEFWKVIAFVHDETGELCATGYTMSQRAFLSEEEFVFGAHETAQGSIAAIESRAGLSFGPLAALDPFEEPEGAIAPLLTDVRQIRFVRSR</sequence>
<dbReference type="SUPFAM" id="SSF54060">
    <property type="entry name" value="His-Me finger endonucleases"/>
    <property type="match status" value="1"/>
</dbReference>
<dbReference type="InterPro" id="IPR001604">
    <property type="entry name" value="Endo_G_ENPP1-like_dom"/>
</dbReference>
<gene>
    <name evidence="4" type="ORF">GCM10009819_09060</name>
</gene>
<evidence type="ECO:0008006" key="6">
    <source>
        <dbReference type="Google" id="ProtNLM"/>
    </source>
</evidence>
<feature type="domain" description="ENPP1-3/EXOG-like endonuclease/phosphodiesterase" evidence="2">
    <location>
        <begin position="452"/>
        <end position="657"/>
    </location>
</feature>
<name>A0ABN2U388_9MICO</name>
<protein>
    <recommendedName>
        <fullName evidence="6">Serine protease</fullName>
    </recommendedName>
</protein>
<feature type="compositionally biased region" description="Low complexity" evidence="1">
    <location>
        <begin position="44"/>
        <end position="54"/>
    </location>
</feature>
<evidence type="ECO:0000313" key="5">
    <source>
        <dbReference type="Proteomes" id="UP001501196"/>
    </source>
</evidence>
<evidence type="ECO:0000259" key="2">
    <source>
        <dbReference type="SMART" id="SM00477"/>
    </source>
</evidence>
<evidence type="ECO:0000259" key="3">
    <source>
        <dbReference type="SMART" id="SM00892"/>
    </source>
</evidence>